<dbReference type="InterPro" id="IPR000801">
    <property type="entry name" value="Esterase-like"/>
</dbReference>
<feature type="signal peptide" evidence="3">
    <location>
        <begin position="1"/>
        <end position="30"/>
    </location>
</feature>
<evidence type="ECO:0000313" key="5">
    <source>
        <dbReference type="Proteomes" id="UP001139451"/>
    </source>
</evidence>
<accession>A0A9X2KLU5</accession>
<evidence type="ECO:0000256" key="2">
    <source>
        <dbReference type="ARBA" id="ARBA00022801"/>
    </source>
</evidence>
<dbReference type="Pfam" id="PF00756">
    <property type="entry name" value="Esterase"/>
    <property type="match status" value="1"/>
</dbReference>
<reference evidence="4" key="1">
    <citation type="submission" date="2022-05" db="EMBL/GenBank/DDBJ databases">
        <title>Sphingomonas sp. strain MG17 Genome sequencing and assembly.</title>
        <authorList>
            <person name="Kim I."/>
        </authorList>
    </citation>
    <scope>NUCLEOTIDE SEQUENCE</scope>
    <source>
        <strain evidence="4">MG17</strain>
    </source>
</reference>
<comment type="caution">
    <text evidence="4">The sequence shown here is derived from an EMBL/GenBank/DDBJ whole genome shotgun (WGS) entry which is preliminary data.</text>
</comment>
<dbReference type="SUPFAM" id="SSF53474">
    <property type="entry name" value="alpha/beta-Hydrolases"/>
    <property type="match status" value="1"/>
</dbReference>
<sequence length="304" mass="32474">MMGIRNVPVAAAAAAAAAAAIAIAALPVAAQDKAASPAPAAAAKVQPFAMPQTDSWELTSDGGEVYRIFVSFPITPPPADGWPVLYVLDGNAEFAGFAEARRVQEYDDVGKGIVVGVGYPTDQVYDSRRLYDYAPKIPNPPPPGMERFAKLRSGGQDPFVAFLTGKLRAEIARRYTINPHRQSLFGHSLGGLLALHALYTRSDAFNAIVAASPSLAWNGQSVLPLEREFTARLVAGKIARPSRLMVVVGGQEGGAETAASFARRIDRLSGYGLRSQFRLYGEEGHMSVPSRAVTDTLRFVFGAR</sequence>
<protein>
    <submittedName>
        <fullName evidence="4">Alpha/beta hydrolase-fold protein</fullName>
    </submittedName>
</protein>
<feature type="chain" id="PRO_5040982133" evidence="3">
    <location>
        <begin position="31"/>
        <end position="304"/>
    </location>
</feature>
<dbReference type="GO" id="GO:0016788">
    <property type="term" value="F:hydrolase activity, acting on ester bonds"/>
    <property type="evidence" value="ECO:0007669"/>
    <property type="project" value="TreeGrafter"/>
</dbReference>
<evidence type="ECO:0000256" key="3">
    <source>
        <dbReference type="SAM" id="SignalP"/>
    </source>
</evidence>
<keyword evidence="2 4" id="KW-0378">Hydrolase</keyword>
<evidence type="ECO:0000313" key="4">
    <source>
        <dbReference type="EMBL" id="MCP3731185.1"/>
    </source>
</evidence>
<evidence type="ECO:0000256" key="1">
    <source>
        <dbReference type="ARBA" id="ARBA00005622"/>
    </source>
</evidence>
<dbReference type="Gene3D" id="3.40.50.1820">
    <property type="entry name" value="alpha/beta hydrolase"/>
    <property type="match status" value="1"/>
</dbReference>
<dbReference type="AlphaFoldDB" id="A0A9X2KLU5"/>
<proteinExistence type="inferred from homology"/>
<dbReference type="InterPro" id="IPR052558">
    <property type="entry name" value="Siderophore_Hydrolase_D"/>
</dbReference>
<name>A0A9X2KLU5_9SPHN</name>
<organism evidence="4 5">
    <name type="scientific">Sphingomonas tagetis</name>
    <dbReference type="NCBI Taxonomy" id="2949092"/>
    <lineage>
        <taxon>Bacteria</taxon>
        <taxon>Pseudomonadati</taxon>
        <taxon>Pseudomonadota</taxon>
        <taxon>Alphaproteobacteria</taxon>
        <taxon>Sphingomonadales</taxon>
        <taxon>Sphingomonadaceae</taxon>
        <taxon>Sphingomonas</taxon>
    </lineage>
</organism>
<dbReference type="Proteomes" id="UP001139451">
    <property type="component" value="Unassembled WGS sequence"/>
</dbReference>
<dbReference type="PANTHER" id="PTHR40841">
    <property type="entry name" value="SIDEROPHORE TRIACETYLFUSARININE C ESTERASE"/>
    <property type="match status" value="1"/>
</dbReference>
<dbReference type="InterPro" id="IPR029058">
    <property type="entry name" value="AB_hydrolase_fold"/>
</dbReference>
<dbReference type="PANTHER" id="PTHR40841:SF2">
    <property type="entry name" value="SIDEROPHORE-DEGRADING ESTERASE (EUROFUNG)"/>
    <property type="match status" value="1"/>
</dbReference>
<dbReference type="EMBL" id="JAMLDX010000008">
    <property type="protein sequence ID" value="MCP3731185.1"/>
    <property type="molecule type" value="Genomic_DNA"/>
</dbReference>
<keyword evidence="5" id="KW-1185">Reference proteome</keyword>
<keyword evidence="3" id="KW-0732">Signal</keyword>
<comment type="similarity">
    <text evidence="1">Belongs to the esterase D family.</text>
</comment>
<gene>
    <name evidence="4" type="ORF">M9978_12170</name>
</gene>